<feature type="compositionally biased region" description="Basic residues" evidence="10">
    <location>
        <begin position="78"/>
        <end position="88"/>
    </location>
</feature>
<dbReference type="EMBL" id="BKCJ010113528">
    <property type="protein sequence ID" value="GEX52573.1"/>
    <property type="molecule type" value="Genomic_DNA"/>
</dbReference>
<dbReference type="GO" id="GO:0003700">
    <property type="term" value="F:DNA-binding transcription factor activity"/>
    <property type="evidence" value="ECO:0007669"/>
    <property type="project" value="UniProtKB-UniRule"/>
</dbReference>
<dbReference type="GO" id="GO:0008270">
    <property type="term" value="F:zinc ion binding"/>
    <property type="evidence" value="ECO:0007669"/>
    <property type="project" value="UniProtKB-KW"/>
</dbReference>
<feature type="compositionally biased region" description="Low complexity" evidence="10">
    <location>
        <begin position="107"/>
        <end position="126"/>
    </location>
</feature>
<evidence type="ECO:0000256" key="3">
    <source>
        <dbReference type="ARBA" id="ARBA00022833"/>
    </source>
</evidence>
<keyword evidence="4 9" id="KW-0805">Transcription regulation</keyword>
<dbReference type="Pfam" id="PF02701">
    <property type="entry name" value="Zn_ribbon_Dof"/>
    <property type="match status" value="1"/>
</dbReference>
<dbReference type="InterPro" id="IPR045174">
    <property type="entry name" value="Dof"/>
</dbReference>
<comment type="subcellular location">
    <subcellularLocation>
        <location evidence="8 9">Nucleus</location>
    </subcellularLocation>
</comment>
<proteinExistence type="predicted"/>
<feature type="compositionally biased region" description="Polar residues" evidence="10">
    <location>
        <begin position="91"/>
        <end position="100"/>
    </location>
</feature>
<name>A0A699H745_TANCI</name>
<dbReference type="GO" id="GO:0003677">
    <property type="term" value="F:DNA binding"/>
    <property type="evidence" value="ECO:0007669"/>
    <property type="project" value="UniProtKB-UniRule"/>
</dbReference>
<evidence type="ECO:0000313" key="12">
    <source>
        <dbReference type="EMBL" id="GEX52573.1"/>
    </source>
</evidence>
<dbReference type="AlphaFoldDB" id="A0A699H745"/>
<organism evidence="12">
    <name type="scientific">Tanacetum cinerariifolium</name>
    <name type="common">Dalmatian daisy</name>
    <name type="synonym">Chrysanthemum cinerariifolium</name>
    <dbReference type="NCBI Taxonomy" id="118510"/>
    <lineage>
        <taxon>Eukaryota</taxon>
        <taxon>Viridiplantae</taxon>
        <taxon>Streptophyta</taxon>
        <taxon>Embryophyta</taxon>
        <taxon>Tracheophyta</taxon>
        <taxon>Spermatophyta</taxon>
        <taxon>Magnoliopsida</taxon>
        <taxon>eudicotyledons</taxon>
        <taxon>Gunneridae</taxon>
        <taxon>Pentapetalae</taxon>
        <taxon>asterids</taxon>
        <taxon>campanulids</taxon>
        <taxon>Asterales</taxon>
        <taxon>Asteraceae</taxon>
        <taxon>Asteroideae</taxon>
        <taxon>Anthemideae</taxon>
        <taxon>Anthemidinae</taxon>
        <taxon>Tanacetum</taxon>
    </lineage>
</organism>
<reference evidence="12" key="1">
    <citation type="journal article" date="2019" name="Sci. Rep.">
        <title>Draft genome of Tanacetum cinerariifolium, the natural source of mosquito coil.</title>
        <authorList>
            <person name="Yamashiro T."/>
            <person name="Shiraishi A."/>
            <person name="Satake H."/>
            <person name="Nakayama K."/>
        </authorList>
    </citation>
    <scope>NUCLEOTIDE SEQUENCE</scope>
</reference>
<dbReference type="GO" id="GO:0005634">
    <property type="term" value="C:nucleus"/>
    <property type="evidence" value="ECO:0007669"/>
    <property type="project" value="UniProtKB-SubCell"/>
</dbReference>
<evidence type="ECO:0000259" key="11">
    <source>
        <dbReference type="PROSITE" id="PS50884"/>
    </source>
</evidence>
<keyword evidence="7 8" id="KW-0539">Nucleus</keyword>
<dbReference type="PROSITE" id="PS01361">
    <property type="entry name" value="ZF_DOF_1"/>
    <property type="match status" value="1"/>
</dbReference>
<keyword evidence="2 8" id="KW-0863">Zinc-finger</keyword>
<sequence length="231" mass="26317">MQNIHPIETQGGVGRFFTGDANQRFHDMKCPRCESLNTKFCYYNNYNLSQPRHYCKNCRRYWTKGGVLRNVPVGGGIRKTKRSSKPKTKTNPNVTSSSTVDVEHKSSNSGQSSNASSSHAATTNTNKTDVSSNSTQGMMLSFNQVTNDDPIMNESSSHDMEMFQMHQENEIQWTDAHVKMPEMRSRSSSMFMDPSDEGLFDLTGTVNDQLFWNQSQWNTEDHDHHQLSYLP</sequence>
<evidence type="ECO:0000256" key="2">
    <source>
        <dbReference type="ARBA" id="ARBA00022771"/>
    </source>
</evidence>
<keyword evidence="1 9" id="KW-0479">Metal-binding</keyword>
<comment type="function">
    <text evidence="9">Transcription factor that binds specifically to a 5'-AA[AG]G-3' consensus core sequence.</text>
</comment>
<protein>
    <recommendedName>
        <fullName evidence="9">Dof zinc finger protein</fullName>
    </recommendedName>
</protein>
<evidence type="ECO:0000256" key="6">
    <source>
        <dbReference type="ARBA" id="ARBA00023163"/>
    </source>
</evidence>
<evidence type="ECO:0000256" key="10">
    <source>
        <dbReference type="SAM" id="MobiDB-lite"/>
    </source>
</evidence>
<feature type="region of interest" description="Disordered" evidence="10">
    <location>
        <begin position="69"/>
        <end position="135"/>
    </location>
</feature>
<evidence type="ECO:0000256" key="8">
    <source>
        <dbReference type="PROSITE-ProRule" id="PRU00071"/>
    </source>
</evidence>
<keyword evidence="6 9" id="KW-0804">Transcription</keyword>
<keyword evidence="5 8" id="KW-0238">DNA-binding</keyword>
<gene>
    <name evidence="12" type="ORF">Tci_324548</name>
</gene>
<evidence type="ECO:0000256" key="4">
    <source>
        <dbReference type="ARBA" id="ARBA00023015"/>
    </source>
</evidence>
<evidence type="ECO:0000256" key="1">
    <source>
        <dbReference type="ARBA" id="ARBA00022723"/>
    </source>
</evidence>
<dbReference type="InterPro" id="IPR003851">
    <property type="entry name" value="Znf_Dof"/>
</dbReference>
<dbReference type="PROSITE" id="PS50884">
    <property type="entry name" value="ZF_DOF_2"/>
    <property type="match status" value="1"/>
</dbReference>
<feature type="domain" description="Dof-type" evidence="11">
    <location>
        <begin position="28"/>
        <end position="82"/>
    </location>
</feature>
<comment type="caution">
    <text evidence="12">The sequence shown here is derived from an EMBL/GenBank/DDBJ whole genome shotgun (WGS) entry which is preliminary data.</text>
</comment>
<accession>A0A699H745</accession>
<evidence type="ECO:0000256" key="5">
    <source>
        <dbReference type="ARBA" id="ARBA00023125"/>
    </source>
</evidence>
<evidence type="ECO:0000256" key="7">
    <source>
        <dbReference type="ARBA" id="ARBA00023242"/>
    </source>
</evidence>
<keyword evidence="3 9" id="KW-0862">Zinc</keyword>
<dbReference type="PANTHER" id="PTHR31992">
    <property type="entry name" value="DOF ZINC FINGER PROTEIN DOF1.4-RELATED"/>
    <property type="match status" value="1"/>
</dbReference>
<evidence type="ECO:0000256" key="9">
    <source>
        <dbReference type="RuleBase" id="RU369094"/>
    </source>
</evidence>